<reference evidence="2" key="1">
    <citation type="submission" date="2016-05" db="EMBL/GenBank/DDBJ databases">
        <title>Comparative genomics of biotechnologically important yeasts.</title>
        <authorList>
            <consortium name="DOE Joint Genome Institute"/>
            <person name="Riley R."/>
            <person name="Haridas S."/>
            <person name="Wolfe K.H."/>
            <person name="Lopes M.R."/>
            <person name="Hittinger C.T."/>
            <person name="Goker M."/>
            <person name="Salamov A."/>
            <person name="Wisecaver J."/>
            <person name="Long T.M."/>
            <person name="Aerts A.L."/>
            <person name="Barry K."/>
            <person name="Choi C."/>
            <person name="Clum A."/>
            <person name="Coughlan A.Y."/>
            <person name="Deshpande S."/>
            <person name="Douglass A.P."/>
            <person name="Hanson S.J."/>
            <person name="Klenk H.-P."/>
            <person name="Labutti K."/>
            <person name="Lapidus A."/>
            <person name="Lindquist E."/>
            <person name="Lipzen A."/>
            <person name="Meier-Kolthoff J.P."/>
            <person name="Ohm R.A."/>
            <person name="Otillar R.P."/>
            <person name="Pangilinan J."/>
            <person name="Peng Y."/>
            <person name="Rokas A."/>
            <person name="Rosa C.A."/>
            <person name="Scheuner C."/>
            <person name="Sibirny A.A."/>
            <person name="Slot J.C."/>
            <person name="Stielow J.B."/>
            <person name="Sun H."/>
            <person name="Kurtzman C.P."/>
            <person name="Blackwell M."/>
            <person name="Grigoriev I.V."/>
            <person name="Jeffries T.W."/>
        </authorList>
    </citation>
    <scope>NUCLEOTIDE SEQUENCE [LARGE SCALE GENOMIC DNA]</scope>
    <source>
        <strain evidence="2">NRRL Y-2460</strain>
    </source>
</reference>
<dbReference type="STRING" id="669874.A0A1E4TTX4"/>
<dbReference type="OrthoDB" id="4081443at2759"/>
<accession>A0A1E4TTX4</accession>
<dbReference type="EMBL" id="KV454014">
    <property type="protein sequence ID" value="ODV95253.1"/>
    <property type="molecule type" value="Genomic_DNA"/>
</dbReference>
<protein>
    <recommendedName>
        <fullName evidence="3">ATPase expression protein 2, mitochondrial</fullName>
    </recommendedName>
</protein>
<organism evidence="1 2">
    <name type="scientific">Pachysolen tannophilus NRRL Y-2460</name>
    <dbReference type="NCBI Taxonomy" id="669874"/>
    <lineage>
        <taxon>Eukaryota</taxon>
        <taxon>Fungi</taxon>
        <taxon>Dikarya</taxon>
        <taxon>Ascomycota</taxon>
        <taxon>Saccharomycotina</taxon>
        <taxon>Pichiomycetes</taxon>
        <taxon>Pachysolenaceae</taxon>
        <taxon>Pachysolen</taxon>
    </lineage>
</organism>
<proteinExistence type="predicted"/>
<evidence type="ECO:0008006" key="3">
    <source>
        <dbReference type="Google" id="ProtNLM"/>
    </source>
</evidence>
<evidence type="ECO:0000313" key="1">
    <source>
        <dbReference type="EMBL" id="ODV95253.1"/>
    </source>
</evidence>
<keyword evidence="2" id="KW-1185">Reference proteome</keyword>
<name>A0A1E4TTX4_PACTA</name>
<feature type="non-terminal residue" evidence="1">
    <location>
        <position position="1"/>
    </location>
</feature>
<gene>
    <name evidence="1" type="ORF">PACTADRAFT_29252</name>
</gene>
<feature type="non-terminal residue" evidence="1">
    <location>
        <position position="457"/>
    </location>
</feature>
<dbReference type="Proteomes" id="UP000094236">
    <property type="component" value="Unassembled WGS sequence"/>
</dbReference>
<evidence type="ECO:0000313" key="2">
    <source>
        <dbReference type="Proteomes" id="UP000094236"/>
    </source>
</evidence>
<sequence length="457" mass="53456">NPYRNELLQFDEITNKNYRYDLNKEKVIANEYMSSESFLKNVETVMALYSDLSEAQQLNEHRVASLIMLLRNGLRFNRLALKGLERKPDYDDVNSLNYKIYEFLLSAFRAITQDILDQKILVNSHGCSTLIHAYIDMRLKEEAVNIWELGRNIPSLKNVFKNDQVLGSIFPLLAENKYYKFDELEKLFNEVKTNKAHPTLILGFLRVCLVYNEKDKAINLFTELTELFYGEGQQQESFTYKPYVSYLTDAHLSFIGYCNDLPTAKIFFDNARSKSMPYPTPLLVNYINLYLENTWNQTKDIFKVIEIWLNTWENFAIKRNLSNIISASLNNKFLTIFFTKYNSFGSVSFNLLKELIERYSKIRPLDEPFLNNLITKSSAWREVSVLESIESAYDLFNVPKTVVAYRCLIKAFGNVQVSTEKIYRTFTELVKFNDNNNMRYLSNADWLCFKNATITSS</sequence>
<dbReference type="AlphaFoldDB" id="A0A1E4TTX4"/>